<proteinExistence type="predicted"/>
<organism evidence="1 2">
    <name type="scientific">Hydra vulgaris</name>
    <name type="common">Hydra</name>
    <name type="synonym">Hydra attenuata</name>
    <dbReference type="NCBI Taxonomy" id="6087"/>
    <lineage>
        <taxon>Eukaryota</taxon>
        <taxon>Metazoa</taxon>
        <taxon>Cnidaria</taxon>
        <taxon>Hydrozoa</taxon>
        <taxon>Hydroidolina</taxon>
        <taxon>Anthoathecata</taxon>
        <taxon>Aplanulata</taxon>
        <taxon>Hydridae</taxon>
        <taxon>Hydra</taxon>
    </lineage>
</organism>
<dbReference type="RefSeq" id="XP_065652633.1">
    <property type="nucleotide sequence ID" value="XM_065796561.1"/>
</dbReference>
<dbReference type="PANTHER" id="PTHR33053">
    <property type="entry name" value="PROTEIN, PUTATIVE-RELATED"/>
    <property type="match status" value="1"/>
</dbReference>
<keyword evidence="1" id="KW-1185">Reference proteome</keyword>
<evidence type="ECO:0000313" key="2">
    <source>
        <dbReference type="RefSeq" id="XP_065652633.1"/>
    </source>
</evidence>
<dbReference type="RefSeq" id="XP_065652634.1">
    <property type="nucleotide sequence ID" value="XM_065796562.1"/>
</dbReference>
<evidence type="ECO:0000313" key="1">
    <source>
        <dbReference type="Proteomes" id="UP001652625"/>
    </source>
</evidence>
<dbReference type="GeneID" id="136079889"/>
<dbReference type="PANTHER" id="PTHR33053:SF24">
    <property type="entry name" value="TRANSPOSASE DOMAIN-CONTAINING PROTEIN"/>
    <property type="match status" value="1"/>
</dbReference>
<name>A0ABM4BU01_HYDVU</name>
<accession>A0ABM4BU01</accession>
<dbReference type="Proteomes" id="UP001652625">
    <property type="component" value="Chromosome 04"/>
</dbReference>
<reference evidence="2 3" key="1">
    <citation type="submission" date="2025-05" db="UniProtKB">
        <authorList>
            <consortium name="RefSeq"/>
        </authorList>
    </citation>
    <scope>IDENTIFICATION</scope>
</reference>
<sequence>MVTKFRLDYMHLVCLGVVRRLINLWLNSPRSSKMSQNTVNTLSDRFLQIRCYISKEFSRKPRSLSDFRHWKATELRLFLIYTGPVVLKGFLEPKLYSNFLDLSVAARILLCPILLKNYVGFARQLLIYFVQSFGELYGEDQLVYNVHSLIHLADDAVNFGVLDKCSSFKYKNYLGQLKKLVHRPQKPCSQVVRRIFEGCLKIDGHHYYQQKFSILHVDGPITIALRHCLQFKNYQGLECFVSATDGNNCFEIENKIGLVRSILKVKTGESCDDLVMFEEFAALESFFTDPLSSNNLSIFYASKMTEDF</sequence>
<protein>
    <submittedName>
        <fullName evidence="2 3">Uncharacterized protein LOC136079889 isoform X2</fullName>
    </submittedName>
</protein>
<evidence type="ECO:0000313" key="3">
    <source>
        <dbReference type="RefSeq" id="XP_065652634.1"/>
    </source>
</evidence>
<gene>
    <name evidence="2 3" type="primary">LOC136079889</name>
</gene>